<dbReference type="GO" id="GO:0016020">
    <property type="term" value="C:membrane"/>
    <property type="evidence" value="ECO:0007669"/>
    <property type="project" value="UniProtKB-SubCell"/>
</dbReference>
<dbReference type="InterPro" id="IPR029021">
    <property type="entry name" value="Prot-tyrosine_phosphatase-like"/>
</dbReference>
<keyword evidence="5" id="KW-0904">Protein phosphatase</keyword>
<dbReference type="InterPro" id="IPR016130">
    <property type="entry name" value="Tyr_Pase_AS"/>
</dbReference>
<dbReference type="Gene3D" id="3.90.190.10">
    <property type="entry name" value="Protein tyrosine phosphatase superfamily"/>
    <property type="match status" value="1"/>
</dbReference>
<keyword evidence="4" id="KW-0378">Hydrolase</keyword>
<proteinExistence type="predicted"/>
<dbReference type="SMART" id="SM00195">
    <property type="entry name" value="DSPc"/>
    <property type="match status" value="1"/>
</dbReference>
<evidence type="ECO:0000256" key="8">
    <source>
        <dbReference type="ARBA" id="ARBA00023209"/>
    </source>
</evidence>
<dbReference type="PANTHER" id="PTHR46712:SF1">
    <property type="entry name" value="PHOSPHATIDYLGLYCEROPHOSPHATASE AND PROTEIN-TYROSINE PHOSPHATASE 1"/>
    <property type="match status" value="1"/>
</dbReference>
<evidence type="ECO:0000256" key="15">
    <source>
        <dbReference type="ARBA" id="ARBA00052632"/>
    </source>
</evidence>
<accession>A0A7J7KMG5</accession>
<reference evidence="20" key="1">
    <citation type="submission" date="2020-06" db="EMBL/GenBank/DDBJ databases">
        <title>Draft genome of Bugula neritina, a colonial animal packing powerful symbionts and potential medicines.</title>
        <authorList>
            <person name="Rayko M."/>
        </authorList>
    </citation>
    <scope>NUCLEOTIDE SEQUENCE [LARGE SCALE GENOMIC DNA]</scope>
    <source>
        <strain evidence="20">Kwan_BN1</strain>
    </source>
</reference>
<evidence type="ECO:0000256" key="10">
    <source>
        <dbReference type="ARBA" id="ARBA00024192"/>
    </source>
</evidence>
<comment type="catalytic activity">
    <reaction evidence="12">
        <text>a 1,2-diacyl-sn-glycero-3-phospho-(1'-sn-glycero-3'-phosphate) + H2O = a 1,2-diacyl-sn-glycero-3-phospho-(1'-sn-glycerol) + phosphate</text>
        <dbReference type="Rhea" id="RHEA:33751"/>
        <dbReference type="ChEBI" id="CHEBI:15377"/>
        <dbReference type="ChEBI" id="CHEBI:43474"/>
        <dbReference type="ChEBI" id="CHEBI:60110"/>
        <dbReference type="ChEBI" id="CHEBI:64716"/>
        <dbReference type="EC" id="3.1.3.27"/>
    </reaction>
    <physiologicalReaction direction="left-to-right" evidence="12">
        <dbReference type="Rhea" id="RHEA:33752"/>
    </physiologicalReaction>
</comment>
<keyword evidence="8" id="KW-0594">Phospholipid biosynthesis</keyword>
<keyword evidence="21" id="KW-1185">Reference proteome</keyword>
<evidence type="ECO:0000256" key="2">
    <source>
        <dbReference type="ARBA" id="ARBA00005189"/>
    </source>
</evidence>
<dbReference type="InterPro" id="IPR044596">
    <property type="entry name" value="PTPMT1-like"/>
</dbReference>
<evidence type="ECO:0000259" key="18">
    <source>
        <dbReference type="PROSITE" id="PS50054"/>
    </source>
</evidence>
<dbReference type="OrthoDB" id="273181at2759"/>
<evidence type="ECO:0000256" key="14">
    <source>
        <dbReference type="ARBA" id="ARBA00052505"/>
    </source>
</evidence>
<dbReference type="CDD" id="cd14524">
    <property type="entry name" value="PTPMT1"/>
    <property type="match status" value="1"/>
</dbReference>
<evidence type="ECO:0000256" key="17">
    <source>
        <dbReference type="ARBA" id="ARBA00069309"/>
    </source>
</evidence>
<dbReference type="Pfam" id="PF00782">
    <property type="entry name" value="DSPc"/>
    <property type="match status" value="1"/>
</dbReference>
<evidence type="ECO:0000256" key="6">
    <source>
        <dbReference type="ARBA" id="ARBA00023098"/>
    </source>
</evidence>
<protein>
    <recommendedName>
        <fullName evidence="17">Phosphatidylglycerophosphatase and protein-tyrosine phosphatase 1</fullName>
        <ecNumber evidence="11">3.1.3.27</ecNumber>
    </recommendedName>
</protein>
<keyword evidence="9" id="KW-1208">Phospholipid metabolism</keyword>
<evidence type="ECO:0000256" key="16">
    <source>
        <dbReference type="ARBA" id="ARBA00052780"/>
    </source>
</evidence>
<comment type="catalytic activity">
    <reaction evidence="15">
        <text>1,2-di-(9Z-octadecenoyl)-sn-glycero-3-phospho-(1'-sn-glycerol-3'-phosphate) + H2O = 1,2-di-(9Z-octadecenoyl)-sn-glycero-3-phospho-(1'-sn-glycerol) + phosphate</text>
        <dbReference type="Rhea" id="RHEA:42304"/>
        <dbReference type="ChEBI" id="CHEBI:15377"/>
        <dbReference type="ChEBI" id="CHEBI:43474"/>
        <dbReference type="ChEBI" id="CHEBI:75163"/>
        <dbReference type="ChEBI" id="CHEBI:78907"/>
    </reaction>
    <physiologicalReaction direction="left-to-right" evidence="15">
        <dbReference type="Rhea" id="RHEA:42305"/>
    </physiologicalReaction>
</comment>
<dbReference type="InterPro" id="IPR000340">
    <property type="entry name" value="Dual-sp_phosphatase_cat-dom"/>
</dbReference>
<dbReference type="PROSITE" id="PS50054">
    <property type="entry name" value="TYR_PHOSPHATASE_DUAL"/>
    <property type="match status" value="1"/>
</dbReference>
<dbReference type="InterPro" id="IPR042165">
    <property type="entry name" value="PTPMT1"/>
</dbReference>
<gene>
    <name evidence="20" type="ORF">EB796_002362</name>
</gene>
<evidence type="ECO:0000256" key="3">
    <source>
        <dbReference type="ARBA" id="ARBA00022516"/>
    </source>
</evidence>
<evidence type="ECO:0000256" key="1">
    <source>
        <dbReference type="ARBA" id="ARBA00004370"/>
    </source>
</evidence>
<keyword evidence="3" id="KW-0444">Lipid biosynthesis</keyword>
<comment type="catalytic activity">
    <reaction evidence="16">
        <text>1,2-dioctanoyl-sn-glycero-3-phospho-(1D-myo-inositol-5-phosphate) + H2O = 1,2-dioctanoyl-sn-glycero-3-phospho-(1D-myo-inositol) + phosphate</text>
        <dbReference type="Rhea" id="RHEA:42308"/>
        <dbReference type="ChEBI" id="CHEBI:15377"/>
        <dbReference type="ChEBI" id="CHEBI:43474"/>
        <dbReference type="ChEBI" id="CHEBI:65221"/>
        <dbReference type="ChEBI" id="CHEBI:78911"/>
    </reaction>
    <physiologicalReaction direction="left-to-right" evidence="16">
        <dbReference type="Rhea" id="RHEA:42309"/>
    </physiologicalReaction>
</comment>
<dbReference type="GO" id="GO:0008654">
    <property type="term" value="P:phospholipid biosynthetic process"/>
    <property type="evidence" value="ECO:0007669"/>
    <property type="project" value="UniProtKB-KW"/>
</dbReference>
<comment type="caution">
    <text evidence="20">The sequence shown here is derived from an EMBL/GenBank/DDBJ whole genome shotgun (WGS) entry which is preliminary data.</text>
</comment>
<feature type="domain" description="Tyrosine-protein phosphatase" evidence="18">
    <location>
        <begin position="31"/>
        <end position="183"/>
    </location>
</feature>
<dbReference type="GO" id="GO:0004721">
    <property type="term" value="F:phosphoprotein phosphatase activity"/>
    <property type="evidence" value="ECO:0007669"/>
    <property type="project" value="UniProtKB-KW"/>
</dbReference>
<evidence type="ECO:0000256" key="7">
    <source>
        <dbReference type="ARBA" id="ARBA00023136"/>
    </source>
</evidence>
<feature type="domain" description="Tyrosine specific protein phosphatases" evidence="19">
    <location>
        <begin position="108"/>
        <end position="171"/>
    </location>
</feature>
<comment type="pathway">
    <text evidence="2">Lipid metabolism.</text>
</comment>
<sequence length="183" mass="21204">MGLLSNLITRTFFYPSIALNAGSNLILGQNWYDRINEYIVLGALPMPFMTGGLIKEKVKGIISLNEDYELKHIYNSQAKWQEFDIKTLRLPTPDLFYAPTIAQVMQAISFIDEVKCKDNGSVYVHCKAGKTRSTTVVICYLMYKENMTPTDAYNFVKSKRPQIWLRKTQFDFIQEFYNTKLKI</sequence>
<evidence type="ECO:0000256" key="13">
    <source>
        <dbReference type="ARBA" id="ARBA00051818"/>
    </source>
</evidence>
<dbReference type="Proteomes" id="UP000593567">
    <property type="component" value="Unassembled WGS sequence"/>
</dbReference>
<dbReference type="InterPro" id="IPR000387">
    <property type="entry name" value="Tyr_Pase_dom"/>
</dbReference>
<dbReference type="PANTHER" id="PTHR46712">
    <property type="entry name" value="PHOSPHATIDYLGLYCEROPHOSPHATASE AND PROTEIN-TYROSINE PHOSPHATASE 1"/>
    <property type="match status" value="1"/>
</dbReference>
<dbReference type="EMBL" id="VXIV02000274">
    <property type="protein sequence ID" value="KAF6039336.1"/>
    <property type="molecule type" value="Genomic_DNA"/>
</dbReference>
<evidence type="ECO:0000313" key="20">
    <source>
        <dbReference type="EMBL" id="KAF6039336.1"/>
    </source>
</evidence>
<evidence type="ECO:0000313" key="21">
    <source>
        <dbReference type="Proteomes" id="UP000593567"/>
    </source>
</evidence>
<keyword evidence="6" id="KW-0443">Lipid metabolism</keyword>
<dbReference type="SUPFAM" id="SSF52799">
    <property type="entry name" value="(Phosphotyrosine protein) phosphatases II"/>
    <property type="match status" value="1"/>
</dbReference>
<dbReference type="GO" id="GO:0005737">
    <property type="term" value="C:cytoplasm"/>
    <property type="evidence" value="ECO:0007669"/>
    <property type="project" value="UniProtKB-ARBA"/>
</dbReference>
<dbReference type="PROSITE" id="PS50056">
    <property type="entry name" value="TYR_PHOSPHATASE_2"/>
    <property type="match status" value="1"/>
</dbReference>
<comment type="subcellular location">
    <subcellularLocation>
        <location evidence="1">Membrane</location>
    </subcellularLocation>
</comment>
<dbReference type="GO" id="GO:0008962">
    <property type="term" value="F:phosphatidylglycerophosphatase activity"/>
    <property type="evidence" value="ECO:0007669"/>
    <property type="project" value="UniProtKB-EC"/>
</dbReference>
<dbReference type="AlphaFoldDB" id="A0A7J7KMG5"/>
<dbReference type="EC" id="3.1.3.27" evidence="11"/>
<comment type="catalytic activity">
    <reaction evidence="13">
        <text>a 1-acyl-2-hexanoyl-sn-glycero-3-phospho-(1D-myo-inositol-5-phosphate) + H2O = a 1-acyl-2-hexanoyl-sn-glycero-3-phospho-(1D-myo-inositol) + phosphate</text>
        <dbReference type="Rhea" id="RHEA:42320"/>
        <dbReference type="ChEBI" id="CHEBI:15377"/>
        <dbReference type="ChEBI" id="CHEBI:43474"/>
        <dbReference type="ChEBI" id="CHEBI:78930"/>
        <dbReference type="ChEBI" id="CHEBI:78931"/>
    </reaction>
    <physiologicalReaction direction="left-to-right" evidence="13">
        <dbReference type="Rhea" id="RHEA:42321"/>
    </physiologicalReaction>
</comment>
<comment type="pathway">
    <text evidence="10">Phospholipid metabolism; phosphatidylglycerol biosynthesis; phosphatidylglycerol from CDP-diacylglycerol: step 2/2.</text>
</comment>
<dbReference type="GO" id="GO:0004439">
    <property type="term" value="F:phosphatidylinositol-4,5-bisphosphate 5-phosphatase activity"/>
    <property type="evidence" value="ECO:0007669"/>
    <property type="project" value="TreeGrafter"/>
</dbReference>
<name>A0A7J7KMG5_BUGNE</name>
<evidence type="ECO:0000256" key="9">
    <source>
        <dbReference type="ARBA" id="ARBA00023264"/>
    </source>
</evidence>
<evidence type="ECO:0000256" key="11">
    <source>
        <dbReference type="ARBA" id="ARBA00024224"/>
    </source>
</evidence>
<comment type="catalytic activity">
    <reaction evidence="14">
        <text>1,2-dibutyryl-sn-glycero-3-phospho-(1D-myo-inositol-5-phosphate) + H2O = 1,2-dibutyryl-sn-glycero-3-phospho-(1D-myo-inositol) + phosphate</text>
        <dbReference type="Rhea" id="RHEA:42584"/>
        <dbReference type="ChEBI" id="CHEBI:15377"/>
        <dbReference type="ChEBI" id="CHEBI:43474"/>
        <dbReference type="ChEBI" id="CHEBI:82605"/>
        <dbReference type="ChEBI" id="CHEBI:82606"/>
    </reaction>
    <physiologicalReaction direction="left-to-right" evidence="14">
        <dbReference type="Rhea" id="RHEA:42585"/>
    </physiologicalReaction>
</comment>
<keyword evidence="7" id="KW-0472">Membrane</keyword>
<dbReference type="FunFam" id="3.90.190.10:FF:000060">
    <property type="entry name" value="Phosphatidylglycerophosphatase and protein-tyrosine phosphatase 1"/>
    <property type="match status" value="1"/>
</dbReference>
<evidence type="ECO:0000256" key="4">
    <source>
        <dbReference type="ARBA" id="ARBA00022801"/>
    </source>
</evidence>
<dbReference type="PROSITE" id="PS00383">
    <property type="entry name" value="TYR_PHOSPHATASE_1"/>
    <property type="match status" value="1"/>
</dbReference>
<organism evidence="20 21">
    <name type="scientific">Bugula neritina</name>
    <name type="common">Brown bryozoan</name>
    <name type="synonym">Sertularia neritina</name>
    <dbReference type="NCBI Taxonomy" id="10212"/>
    <lineage>
        <taxon>Eukaryota</taxon>
        <taxon>Metazoa</taxon>
        <taxon>Spiralia</taxon>
        <taxon>Lophotrochozoa</taxon>
        <taxon>Bryozoa</taxon>
        <taxon>Gymnolaemata</taxon>
        <taxon>Cheilostomatida</taxon>
        <taxon>Flustrina</taxon>
        <taxon>Buguloidea</taxon>
        <taxon>Bugulidae</taxon>
        <taxon>Bugula</taxon>
    </lineage>
</organism>
<evidence type="ECO:0000256" key="5">
    <source>
        <dbReference type="ARBA" id="ARBA00022912"/>
    </source>
</evidence>
<evidence type="ECO:0000256" key="12">
    <source>
        <dbReference type="ARBA" id="ARBA00050944"/>
    </source>
</evidence>
<evidence type="ECO:0000259" key="19">
    <source>
        <dbReference type="PROSITE" id="PS50056"/>
    </source>
</evidence>
<dbReference type="InterPro" id="IPR020422">
    <property type="entry name" value="TYR_PHOSPHATASE_DUAL_dom"/>
</dbReference>